<accession>A0A8X6WC28</accession>
<dbReference type="PANTHER" id="PTHR45913">
    <property type="entry name" value="EPM2A-INTERACTING PROTEIN 1"/>
    <property type="match status" value="1"/>
</dbReference>
<gene>
    <name evidence="1" type="primary">ZMYM6</name>
    <name evidence="1" type="ORF">TNCV_4693501</name>
</gene>
<evidence type="ECO:0000313" key="1">
    <source>
        <dbReference type="EMBL" id="GFY31506.1"/>
    </source>
</evidence>
<sequence length="141" mass="16158">MLQKFGRKNNRKKIFEVINEYFEAKSLAWANCVAVCTDGAAALTGSNKELRGLIQKVAPHMVFNHCMIHRQALVARDMDEELHNILHKTLLVQLTTLNATVLTAVSFQYFAMRWAQRMRDYCYAPKSVGSHVGKYYDGYLI</sequence>
<name>A0A8X6WC28_TRICX</name>
<dbReference type="EMBL" id="BMAU01021399">
    <property type="protein sequence ID" value="GFY31506.1"/>
    <property type="molecule type" value="Genomic_DNA"/>
</dbReference>
<proteinExistence type="predicted"/>
<dbReference type="AlphaFoldDB" id="A0A8X6WC28"/>
<reference evidence="1" key="1">
    <citation type="submission" date="2020-08" db="EMBL/GenBank/DDBJ databases">
        <title>Multicomponent nature underlies the extraordinary mechanical properties of spider dragline silk.</title>
        <authorList>
            <person name="Kono N."/>
            <person name="Nakamura H."/>
            <person name="Mori M."/>
            <person name="Yoshida Y."/>
            <person name="Ohtoshi R."/>
            <person name="Malay A.D."/>
            <person name="Moran D.A.P."/>
            <person name="Tomita M."/>
            <person name="Numata K."/>
            <person name="Arakawa K."/>
        </authorList>
    </citation>
    <scope>NUCLEOTIDE SEQUENCE</scope>
</reference>
<comment type="caution">
    <text evidence="1">The sequence shown here is derived from an EMBL/GenBank/DDBJ whole genome shotgun (WGS) entry which is preliminary data.</text>
</comment>
<evidence type="ECO:0000313" key="2">
    <source>
        <dbReference type="Proteomes" id="UP000887159"/>
    </source>
</evidence>
<keyword evidence="2" id="KW-1185">Reference proteome</keyword>
<dbReference type="PANTHER" id="PTHR45913:SF19">
    <property type="entry name" value="LOW QUALITY PROTEIN: ZINC FINGER BED DOMAIN-CONTAINING PROTEIN 5-LIKE"/>
    <property type="match status" value="1"/>
</dbReference>
<protein>
    <submittedName>
        <fullName evidence="1">Zinc finger MYM-type protein 6</fullName>
    </submittedName>
</protein>
<organism evidence="1 2">
    <name type="scientific">Trichonephila clavipes</name>
    <name type="common">Golden silk orbweaver</name>
    <name type="synonym">Nephila clavipes</name>
    <dbReference type="NCBI Taxonomy" id="2585209"/>
    <lineage>
        <taxon>Eukaryota</taxon>
        <taxon>Metazoa</taxon>
        <taxon>Ecdysozoa</taxon>
        <taxon>Arthropoda</taxon>
        <taxon>Chelicerata</taxon>
        <taxon>Arachnida</taxon>
        <taxon>Araneae</taxon>
        <taxon>Araneomorphae</taxon>
        <taxon>Entelegynae</taxon>
        <taxon>Araneoidea</taxon>
        <taxon>Nephilidae</taxon>
        <taxon>Trichonephila</taxon>
    </lineage>
</organism>
<dbReference type="Proteomes" id="UP000887159">
    <property type="component" value="Unassembled WGS sequence"/>
</dbReference>